<dbReference type="PANTHER" id="PTHR30399:SF1">
    <property type="entry name" value="UTP PYROPHOSPHATASE"/>
    <property type="match status" value="1"/>
</dbReference>
<dbReference type="STRING" id="1116472.MGMO_80c00080"/>
<gene>
    <name evidence="2" type="ORF">MGMO_80c00080</name>
</gene>
<dbReference type="EMBL" id="AYLO01000077">
    <property type="protein sequence ID" value="ESS71967.1"/>
    <property type="molecule type" value="Genomic_DNA"/>
</dbReference>
<name>V5C0D7_9GAMM</name>
<reference evidence="2 3" key="1">
    <citation type="journal article" date="2013" name="Genome Announc.">
        <title>Draft Genome Sequence of the Methanotrophic Gammaproteobacterium Methyloglobulus morosus DSM 22980 Strain KoM1.</title>
        <authorList>
            <person name="Poehlein A."/>
            <person name="Deutzmann J.S."/>
            <person name="Daniel R."/>
            <person name="Simeonova D.D."/>
        </authorList>
    </citation>
    <scope>NUCLEOTIDE SEQUENCE [LARGE SCALE GENOMIC DNA]</scope>
    <source>
        <strain evidence="2 3">KoM1</strain>
    </source>
</reference>
<dbReference type="PATRIC" id="fig|1116472.3.peg.2258"/>
<dbReference type="OrthoDB" id="9811177at2"/>
<accession>V5C0D7</accession>
<sequence>MTTLPFTYRIRRSLRVANARIVVKPGQVEIVAPLQIPEHKLHKFVQAKQQWITQALNKMADSSPQQSSFVPIEYKSGASIAYQGNVYPLTVKSSKLKRVKIEFSEGYIAHIPETMHPDRHNPEIREALIRWMKKQTKPLVEQLVDIHAAKKQLFPRRITVKTQKSRWGSCGIHNDININWLLLMAPKEVLEYVVVHELCHIRVKNHSRQFWSLVGEHIPDYQSRRLWLKMQGRGLMMAFSD</sequence>
<dbReference type="Proteomes" id="UP000017842">
    <property type="component" value="Unassembled WGS sequence"/>
</dbReference>
<dbReference type="Pfam" id="PF01863">
    <property type="entry name" value="YgjP-like"/>
    <property type="match status" value="1"/>
</dbReference>
<dbReference type="InterPro" id="IPR053136">
    <property type="entry name" value="UTP_pyrophosphatase-like"/>
</dbReference>
<protein>
    <recommendedName>
        <fullName evidence="1">YgjP-like metallopeptidase domain-containing protein</fullName>
    </recommendedName>
</protein>
<evidence type="ECO:0000313" key="3">
    <source>
        <dbReference type="Proteomes" id="UP000017842"/>
    </source>
</evidence>
<dbReference type="PANTHER" id="PTHR30399">
    <property type="entry name" value="UNCHARACTERIZED PROTEIN YGJP"/>
    <property type="match status" value="1"/>
</dbReference>
<evidence type="ECO:0000259" key="1">
    <source>
        <dbReference type="Pfam" id="PF01863"/>
    </source>
</evidence>
<keyword evidence="3" id="KW-1185">Reference proteome</keyword>
<dbReference type="CDD" id="cd07344">
    <property type="entry name" value="M48_yhfN_like"/>
    <property type="match status" value="1"/>
</dbReference>
<comment type="caution">
    <text evidence="2">The sequence shown here is derived from an EMBL/GenBank/DDBJ whole genome shotgun (WGS) entry which is preliminary data.</text>
</comment>
<proteinExistence type="predicted"/>
<dbReference type="RefSeq" id="WP_023494991.1">
    <property type="nucleotide sequence ID" value="NZ_AYLO01000077.1"/>
</dbReference>
<dbReference type="Gene3D" id="3.30.2010.10">
    <property type="entry name" value="Metalloproteases ('zincins'), catalytic domain"/>
    <property type="match status" value="1"/>
</dbReference>
<organism evidence="2 3">
    <name type="scientific">Methyloglobulus morosus KoM1</name>
    <dbReference type="NCBI Taxonomy" id="1116472"/>
    <lineage>
        <taxon>Bacteria</taxon>
        <taxon>Pseudomonadati</taxon>
        <taxon>Pseudomonadota</taxon>
        <taxon>Gammaproteobacteria</taxon>
        <taxon>Methylococcales</taxon>
        <taxon>Methylococcaceae</taxon>
        <taxon>Methyloglobulus</taxon>
    </lineage>
</organism>
<feature type="domain" description="YgjP-like metallopeptidase" evidence="1">
    <location>
        <begin position="18"/>
        <end position="229"/>
    </location>
</feature>
<evidence type="ECO:0000313" key="2">
    <source>
        <dbReference type="EMBL" id="ESS71967.1"/>
    </source>
</evidence>
<dbReference type="AlphaFoldDB" id="V5C0D7"/>
<dbReference type="eggNOG" id="COG1451">
    <property type="taxonomic scope" value="Bacteria"/>
</dbReference>
<dbReference type="InterPro" id="IPR002725">
    <property type="entry name" value="YgjP-like_metallopeptidase"/>
</dbReference>